<evidence type="ECO:0000313" key="6">
    <source>
        <dbReference type="Proteomes" id="UP000694930"/>
    </source>
</evidence>
<keyword evidence="4" id="KW-1133">Transmembrane helix</keyword>
<keyword evidence="4" id="KW-0472">Membrane</keyword>
<evidence type="ECO:0000313" key="7">
    <source>
        <dbReference type="RefSeq" id="XP_027769043.1"/>
    </source>
</evidence>
<protein>
    <submittedName>
        <fullName evidence="7">Uncharacterized protein LOC107004578</fullName>
    </submittedName>
</protein>
<dbReference type="RefSeq" id="XP_027769043.1">
    <property type="nucleotide sequence ID" value="XM_027913242.1"/>
</dbReference>
<feature type="transmembrane region" description="Helical" evidence="4">
    <location>
        <begin position="76"/>
        <end position="96"/>
    </location>
</feature>
<keyword evidence="3" id="KW-0624">Polysaccharide degradation</keyword>
<gene>
    <name evidence="7" type="primary">LOC107004578</name>
</gene>
<keyword evidence="4" id="KW-0812">Transmembrane</keyword>
<dbReference type="InterPro" id="IPR050396">
    <property type="entry name" value="Glycosyltr_51/Transpeptidase"/>
</dbReference>
<dbReference type="Pfam" id="PF00912">
    <property type="entry name" value="Transgly"/>
    <property type="match status" value="1"/>
</dbReference>
<evidence type="ECO:0000256" key="3">
    <source>
        <dbReference type="ARBA" id="ARBA00023024"/>
    </source>
</evidence>
<sequence length="404" mass="46373">MTSLAIFNQWTVMAEHNNQTLTMNVPSVRTFKKINPLIHFHKLSLYNHHSHFQLCFSQSYYNNTHENPHSFVTKSFILIIFSFALLSLRIISTILLPEFPQRWSRLIAFSKQAELEVMSSCPHHLIRAVVAYEDRRFFSHFGVDPVGIARAVLSLSSRGGGSTITQQLVKISFLKNERTFLRKTVEMILALALEGTISKMEILSAYLCKIYWGHGIFDIQSASELYFGKHISLLSLGECAMLAAMIPAPELRSPFRDSSRGKTFQARVLKRMVEFGFLDVEMASIAVKQHLRFNSGSPDHPDGSLVISSFSKENSSTNTKSDGDLFSTIKRVWDWEAESKIWEVKEDMDRWATGIKRLENIDDSKFKSKLLFIIRVLLPKCIKEKQQIFASVIWCSRYKNYILI</sequence>
<dbReference type="InterPro" id="IPR001264">
    <property type="entry name" value="Glyco_trans_51"/>
</dbReference>
<keyword evidence="2" id="KW-0808">Transferase</keyword>
<dbReference type="SUPFAM" id="SSF53955">
    <property type="entry name" value="Lysozyme-like"/>
    <property type="match status" value="1"/>
</dbReference>
<evidence type="ECO:0000259" key="5">
    <source>
        <dbReference type="Pfam" id="PF00912"/>
    </source>
</evidence>
<comment type="function">
    <text evidence="1">Defense against chitin-containing fungal pathogens.</text>
</comment>
<keyword evidence="6" id="KW-1185">Reference proteome</keyword>
<feature type="domain" description="Glycosyl transferase family 51" evidence="5">
    <location>
        <begin position="113"/>
        <end position="272"/>
    </location>
</feature>
<dbReference type="Proteomes" id="UP000694930">
    <property type="component" value="Chromosome 11"/>
</dbReference>
<dbReference type="InterPro" id="IPR023346">
    <property type="entry name" value="Lysozyme-like_dom_sf"/>
</dbReference>
<dbReference type="PANTHER" id="PTHR32282:SF33">
    <property type="entry name" value="PEPTIDOGLYCAN GLYCOSYLTRANSFERASE"/>
    <property type="match status" value="1"/>
</dbReference>
<dbReference type="PANTHER" id="PTHR32282">
    <property type="entry name" value="BINDING PROTEIN TRANSPEPTIDASE, PUTATIVE-RELATED"/>
    <property type="match status" value="1"/>
</dbReference>
<reference evidence="6" key="1">
    <citation type="journal article" date="2014" name="Nat. Genet.">
        <title>The genome of the stress-tolerant wild tomato species Solanum pennellii.</title>
        <authorList>
            <person name="Bolger A."/>
            <person name="Scossa F."/>
            <person name="Bolger M.E."/>
            <person name="Lanz C."/>
            <person name="Maumus F."/>
            <person name="Tohge T."/>
            <person name="Quesneville H."/>
            <person name="Alseekh S."/>
            <person name="Sorensen I."/>
            <person name="Lichtenstein G."/>
            <person name="Fich E.A."/>
            <person name="Conte M."/>
            <person name="Keller H."/>
            <person name="Schneeberger K."/>
            <person name="Schwacke R."/>
            <person name="Ofner I."/>
            <person name="Vrebalov J."/>
            <person name="Xu Y."/>
            <person name="Osorio S."/>
            <person name="Aflitos S.A."/>
            <person name="Schijlen E."/>
            <person name="Jimenez-Gomez J.M."/>
            <person name="Ryngajllo M."/>
            <person name="Kimura S."/>
            <person name="Kumar R."/>
            <person name="Koenig D."/>
            <person name="Headland L.R."/>
            <person name="Maloof J.N."/>
            <person name="Sinha N."/>
            <person name="van Ham R.C."/>
            <person name="Lankhorst R.K."/>
            <person name="Mao L."/>
            <person name="Vogel A."/>
            <person name="Arsova B."/>
            <person name="Panstruga R."/>
            <person name="Fei Z."/>
            <person name="Rose J.K."/>
            <person name="Zamir D."/>
            <person name="Carrari F."/>
            <person name="Giovannoni J.J."/>
            <person name="Weigel D."/>
            <person name="Usadel B."/>
            <person name="Fernie A.R."/>
        </authorList>
    </citation>
    <scope>NUCLEOTIDE SEQUENCE [LARGE SCALE GENOMIC DNA]</scope>
    <source>
        <strain evidence="6">cv. LA0716</strain>
    </source>
</reference>
<dbReference type="GeneID" id="107004578"/>
<dbReference type="InterPro" id="IPR036950">
    <property type="entry name" value="PBP_transglycosylase"/>
</dbReference>
<evidence type="ECO:0000256" key="1">
    <source>
        <dbReference type="ARBA" id="ARBA00003102"/>
    </source>
</evidence>
<dbReference type="Gene3D" id="1.10.3810.10">
    <property type="entry name" value="Biosynthetic peptidoglycan transglycosylase-like"/>
    <property type="match status" value="1"/>
</dbReference>
<keyword evidence="3" id="KW-0119">Carbohydrate metabolism</keyword>
<accession>A0ABM1UZX5</accession>
<reference evidence="7" key="2">
    <citation type="submission" date="2025-08" db="UniProtKB">
        <authorList>
            <consortium name="RefSeq"/>
        </authorList>
    </citation>
    <scope>IDENTIFICATION</scope>
</reference>
<proteinExistence type="predicted"/>
<organism evidence="6 7">
    <name type="scientific">Solanum pennellii</name>
    <name type="common">Tomato</name>
    <name type="synonym">Lycopersicon pennellii</name>
    <dbReference type="NCBI Taxonomy" id="28526"/>
    <lineage>
        <taxon>Eukaryota</taxon>
        <taxon>Viridiplantae</taxon>
        <taxon>Streptophyta</taxon>
        <taxon>Embryophyta</taxon>
        <taxon>Tracheophyta</taxon>
        <taxon>Spermatophyta</taxon>
        <taxon>Magnoliopsida</taxon>
        <taxon>eudicotyledons</taxon>
        <taxon>Gunneridae</taxon>
        <taxon>Pentapetalae</taxon>
        <taxon>asterids</taxon>
        <taxon>lamiids</taxon>
        <taxon>Solanales</taxon>
        <taxon>Solanaceae</taxon>
        <taxon>Solanoideae</taxon>
        <taxon>Solaneae</taxon>
        <taxon>Solanum</taxon>
        <taxon>Solanum subgen. Lycopersicon</taxon>
    </lineage>
</organism>
<keyword evidence="3" id="KW-0146">Chitin degradation</keyword>
<name>A0ABM1UZX5_SOLPN</name>
<evidence type="ECO:0000256" key="2">
    <source>
        <dbReference type="ARBA" id="ARBA00022679"/>
    </source>
</evidence>
<evidence type="ECO:0000256" key="4">
    <source>
        <dbReference type="SAM" id="Phobius"/>
    </source>
</evidence>